<evidence type="ECO:0000256" key="8">
    <source>
        <dbReference type="PIRSR" id="PIRSR628472-1"/>
    </source>
</evidence>
<proteinExistence type="inferred from homology"/>
<dbReference type="GO" id="GO:0046872">
    <property type="term" value="F:metal ion binding"/>
    <property type="evidence" value="ECO:0007669"/>
    <property type="project" value="UniProtKB-KW"/>
</dbReference>
<dbReference type="PANTHER" id="PTHR10190:SF16">
    <property type="entry name" value="DEVELOPMENTAL PROTEIN EYES ABSENT"/>
    <property type="match status" value="1"/>
</dbReference>
<evidence type="ECO:0000256" key="7">
    <source>
        <dbReference type="ARBA" id="ARBA00051722"/>
    </source>
</evidence>
<dbReference type="GO" id="GO:0030154">
    <property type="term" value="P:cell differentiation"/>
    <property type="evidence" value="ECO:0007669"/>
    <property type="project" value="TreeGrafter"/>
</dbReference>
<evidence type="ECO:0000256" key="9">
    <source>
        <dbReference type="PIRSR" id="PIRSR628472-2"/>
    </source>
</evidence>
<evidence type="ECO:0000256" key="6">
    <source>
        <dbReference type="ARBA" id="ARBA00022912"/>
    </source>
</evidence>
<feature type="binding site" evidence="9">
    <location>
        <position position="26"/>
    </location>
    <ligand>
        <name>Mg(2+)</name>
        <dbReference type="ChEBI" id="CHEBI:18420"/>
    </ligand>
</feature>
<feature type="active site" description="Proton donor" evidence="8">
    <location>
        <position position="28"/>
    </location>
</feature>
<dbReference type="Gene3D" id="3.40.50.12350">
    <property type="match status" value="1"/>
</dbReference>
<dbReference type="EMBL" id="JAMRDG010000002">
    <property type="protein sequence ID" value="KAJ3690945.1"/>
    <property type="molecule type" value="Genomic_DNA"/>
</dbReference>
<dbReference type="NCBIfam" id="TIGR01658">
    <property type="entry name" value="EYA-cons_domain"/>
    <property type="match status" value="1"/>
</dbReference>
<organism evidence="10 11">
    <name type="scientific">Rhynchospora tenuis</name>
    <dbReference type="NCBI Taxonomy" id="198213"/>
    <lineage>
        <taxon>Eukaryota</taxon>
        <taxon>Viridiplantae</taxon>
        <taxon>Streptophyta</taxon>
        <taxon>Embryophyta</taxon>
        <taxon>Tracheophyta</taxon>
        <taxon>Spermatophyta</taxon>
        <taxon>Magnoliopsida</taxon>
        <taxon>Liliopsida</taxon>
        <taxon>Poales</taxon>
        <taxon>Cyperaceae</taxon>
        <taxon>Cyperoideae</taxon>
        <taxon>Rhynchosporeae</taxon>
        <taxon>Rhynchospora</taxon>
    </lineage>
</organism>
<evidence type="ECO:0000313" key="11">
    <source>
        <dbReference type="Proteomes" id="UP001210211"/>
    </source>
</evidence>
<keyword evidence="5 9" id="KW-0460">Magnesium</keyword>
<gene>
    <name evidence="10" type="ORF">LUZ61_020109</name>
</gene>
<dbReference type="InterPro" id="IPR028472">
    <property type="entry name" value="EYA"/>
</dbReference>
<comment type="catalytic activity">
    <reaction evidence="7">
        <text>O-phospho-L-tyrosyl-[protein] + H2O = L-tyrosyl-[protein] + phosphate</text>
        <dbReference type="Rhea" id="RHEA:10684"/>
        <dbReference type="Rhea" id="RHEA-COMP:10136"/>
        <dbReference type="Rhea" id="RHEA-COMP:20101"/>
        <dbReference type="ChEBI" id="CHEBI:15377"/>
        <dbReference type="ChEBI" id="CHEBI:43474"/>
        <dbReference type="ChEBI" id="CHEBI:46858"/>
        <dbReference type="ChEBI" id="CHEBI:61978"/>
        <dbReference type="EC" id="3.1.3.48"/>
    </reaction>
</comment>
<feature type="binding site" evidence="9">
    <location>
        <position position="231"/>
    </location>
    <ligand>
        <name>Mg(2+)</name>
        <dbReference type="ChEBI" id="CHEBI:18420"/>
    </ligand>
</feature>
<sequence>MDKTSSGLSASAPAPSAKVKTVYVWDMDETLILLKSLLVGTFANSFHGGKDLKKSVEIGKQWENLIRKICESLFFYKEIENFNEPYLDALSMYDDGKDLLNYDFESDFLSSPNDIVNKRKLAYRHRSIADKYKKGLQNLLDDQLLNAWNDLYNLTDSFTDGWLSSAHEVVQQASGVMSIGEDNACNSNSVSLIVTSASLIPSLAKCLLYKLDDVISYDNTRPHTSFCCIGDGMEECCAAQALNWPFIQVDFRPGNPNRFPGLNKGTIRSYISVMYGTSESDDQEKKDG</sequence>
<keyword evidence="3 9" id="KW-0479">Metal-binding</keyword>
<name>A0AAD6ENH0_9POAL</name>
<evidence type="ECO:0000256" key="5">
    <source>
        <dbReference type="ARBA" id="ARBA00022842"/>
    </source>
</evidence>
<dbReference type="GO" id="GO:0004725">
    <property type="term" value="F:protein tyrosine phosphatase activity"/>
    <property type="evidence" value="ECO:0007669"/>
    <property type="project" value="UniProtKB-EC"/>
</dbReference>
<dbReference type="GO" id="GO:0005634">
    <property type="term" value="C:nucleus"/>
    <property type="evidence" value="ECO:0007669"/>
    <property type="project" value="TreeGrafter"/>
</dbReference>
<accession>A0AAD6ENH0</accession>
<dbReference type="InterPro" id="IPR006545">
    <property type="entry name" value="EYA_dom"/>
</dbReference>
<dbReference type="EC" id="3.1.3.48" evidence="2"/>
<dbReference type="AlphaFoldDB" id="A0AAD6ENH0"/>
<comment type="caution">
    <text evidence="10">The sequence shown here is derived from an EMBL/GenBank/DDBJ whole genome shotgun (WGS) entry which is preliminary data.</text>
</comment>
<evidence type="ECO:0000256" key="3">
    <source>
        <dbReference type="ARBA" id="ARBA00022723"/>
    </source>
</evidence>
<protein>
    <recommendedName>
        <fullName evidence="2">protein-tyrosine-phosphatase</fullName>
        <ecNumber evidence="2">3.1.3.48</ecNumber>
    </recommendedName>
</protein>
<keyword evidence="11" id="KW-1185">Reference proteome</keyword>
<dbReference type="PANTHER" id="PTHR10190">
    <property type="entry name" value="EYES ABSENT"/>
    <property type="match status" value="1"/>
</dbReference>
<evidence type="ECO:0000256" key="4">
    <source>
        <dbReference type="ARBA" id="ARBA00022801"/>
    </source>
</evidence>
<dbReference type="InterPro" id="IPR038102">
    <property type="entry name" value="EYA_dom_sf"/>
</dbReference>
<dbReference type="Proteomes" id="UP001210211">
    <property type="component" value="Unassembled WGS sequence"/>
</dbReference>
<keyword evidence="6" id="KW-0904">Protein phosphatase</keyword>
<comment type="cofactor">
    <cofactor evidence="9">
        <name>Mg(2+)</name>
        <dbReference type="ChEBI" id="CHEBI:18420"/>
    </cofactor>
    <text evidence="9">Binds 1 Mg(2+) ion per subunit.</text>
</comment>
<feature type="active site" description="Nucleophile" evidence="8">
    <location>
        <position position="26"/>
    </location>
</feature>
<keyword evidence="4" id="KW-0378">Hydrolase</keyword>
<feature type="binding site" evidence="9">
    <location>
        <position position="28"/>
    </location>
    <ligand>
        <name>Mg(2+)</name>
        <dbReference type="ChEBI" id="CHEBI:18420"/>
    </ligand>
</feature>
<evidence type="ECO:0000256" key="2">
    <source>
        <dbReference type="ARBA" id="ARBA00013064"/>
    </source>
</evidence>
<evidence type="ECO:0000256" key="1">
    <source>
        <dbReference type="ARBA" id="ARBA00010501"/>
    </source>
</evidence>
<reference evidence="10 11" key="1">
    <citation type="journal article" date="2022" name="Cell">
        <title>Repeat-based holocentromeres influence genome architecture and karyotype evolution.</title>
        <authorList>
            <person name="Hofstatter P.G."/>
            <person name="Thangavel G."/>
            <person name="Lux T."/>
            <person name="Neumann P."/>
            <person name="Vondrak T."/>
            <person name="Novak P."/>
            <person name="Zhang M."/>
            <person name="Costa L."/>
            <person name="Castellani M."/>
            <person name="Scott A."/>
            <person name="Toegelov H."/>
            <person name="Fuchs J."/>
            <person name="Mata-Sucre Y."/>
            <person name="Dias Y."/>
            <person name="Vanzela A.L.L."/>
            <person name="Huettel B."/>
            <person name="Almeida C.C.S."/>
            <person name="Simkova H."/>
            <person name="Souza G."/>
            <person name="Pedrosa-Harand A."/>
            <person name="Macas J."/>
            <person name="Mayer K.F.X."/>
            <person name="Houben A."/>
            <person name="Marques A."/>
        </authorList>
    </citation>
    <scope>NUCLEOTIDE SEQUENCE [LARGE SCALE GENOMIC DNA]</scope>
    <source>
        <strain evidence="10">RhyTen1mFocal</strain>
    </source>
</reference>
<dbReference type="GO" id="GO:0045739">
    <property type="term" value="P:positive regulation of DNA repair"/>
    <property type="evidence" value="ECO:0007669"/>
    <property type="project" value="TreeGrafter"/>
</dbReference>
<evidence type="ECO:0000313" key="10">
    <source>
        <dbReference type="EMBL" id="KAJ3690945.1"/>
    </source>
</evidence>
<comment type="similarity">
    <text evidence="1">Belongs to the HAD-like hydrolase superfamily. EYA family.</text>
</comment>